<keyword evidence="1" id="KW-0812">Transmembrane</keyword>
<evidence type="ECO:0000313" key="3">
    <source>
        <dbReference type="Proteomes" id="UP000034491"/>
    </source>
</evidence>
<accession>A0A0M2RA10</accession>
<keyword evidence="1" id="KW-1133">Transmembrane helix</keyword>
<keyword evidence="1" id="KW-0472">Membrane</keyword>
<dbReference type="RefSeq" id="WP_046506026.1">
    <property type="nucleotide sequence ID" value="NZ_LANI01000005.1"/>
</dbReference>
<organism evidence="2 3">
    <name type="scientific">Kiloniella litopenaei</name>
    <dbReference type="NCBI Taxonomy" id="1549748"/>
    <lineage>
        <taxon>Bacteria</taxon>
        <taxon>Pseudomonadati</taxon>
        <taxon>Pseudomonadota</taxon>
        <taxon>Alphaproteobacteria</taxon>
        <taxon>Rhodospirillales</taxon>
        <taxon>Kiloniellaceae</taxon>
        <taxon>Kiloniella</taxon>
    </lineage>
</organism>
<sequence length="289" mass="32252">MVSQIPPEQAVHDIPVKIVSGLAIKTVMGNLPALMQMALFPFLLSALITAVTITNFGSPFLIIILFILSFIPHSLFAVAWHRRTLLNLEKSEPTFISSWRRVHWRFLLRVIQLILISYGLLILGSLPALTLGAAIPASLPILFFALFIFIIYVAARLSFILPATAIGEKYTLSNSWKHTDRQGWRLLGTFIIVTTPYALFIIIISQAFESAFISELPSITTNASQVNFENYINDLNKHFLNNGLEIFILNLFIIALTYLPTATTITALSIAFKGCTGWVPEQSEEKIDS</sequence>
<dbReference type="Proteomes" id="UP000034491">
    <property type="component" value="Unassembled WGS sequence"/>
</dbReference>
<gene>
    <name evidence="2" type="ORF">WH95_09535</name>
</gene>
<evidence type="ECO:0008006" key="4">
    <source>
        <dbReference type="Google" id="ProtNLM"/>
    </source>
</evidence>
<dbReference type="STRING" id="1549748.WH95_09535"/>
<protein>
    <recommendedName>
        <fullName evidence="4">Glycerophosphoryl diester phosphodiesterase membrane domain-containing protein</fullName>
    </recommendedName>
</protein>
<feature type="transmembrane region" description="Helical" evidence="1">
    <location>
        <begin position="141"/>
        <end position="165"/>
    </location>
</feature>
<dbReference type="AlphaFoldDB" id="A0A0M2RA10"/>
<reference evidence="2 3" key="1">
    <citation type="submission" date="2015-03" db="EMBL/GenBank/DDBJ databases">
        <title>Genome sequence of Kiloniella sp. P1-1, isolated from the gut microflora of Pacific white shrimp, Penaeus vannamei.</title>
        <authorList>
            <person name="Shao Z."/>
            <person name="Wang L."/>
            <person name="Li X."/>
        </authorList>
    </citation>
    <scope>NUCLEOTIDE SEQUENCE [LARGE SCALE GENOMIC DNA]</scope>
    <source>
        <strain evidence="2 3">P1-1</strain>
    </source>
</reference>
<feature type="transmembrane region" description="Helical" evidence="1">
    <location>
        <begin position="186"/>
        <end position="208"/>
    </location>
</feature>
<dbReference type="OrthoDB" id="7374999at2"/>
<feature type="transmembrane region" description="Helical" evidence="1">
    <location>
        <begin position="246"/>
        <end position="272"/>
    </location>
</feature>
<dbReference type="EMBL" id="LANI01000005">
    <property type="protein sequence ID" value="KKJ77264.1"/>
    <property type="molecule type" value="Genomic_DNA"/>
</dbReference>
<evidence type="ECO:0000313" key="2">
    <source>
        <dbReference type="EMBL" id="KKJ77264.1"/>
    </source>
</evidence>
<keyword evidence="3" id="KW-1185">Reference proteome</keyword>
<proteinExistence type="predicted"/>
<feature type="transmembrane region" description="Helical" evidence="1">
    <location>
        <begin position="60"/>
        <end position="80"/>
    </location>
</feature>
<name>A0A0M2RA10_9PROT</name>
<feature type="transmembrane region" description="Helical" evidence="1">
    <location>
        <begin position="106"/>
        <end position="129"/>
    </location>
</feature>
<comment type="caution">
    <text evidence="2">The sequence shown here is derived from an EMBL/GenBank/DDBJ whole genome shotgun (WGS) entry which is preliminary data.</text>
</comment>
<feature type="transmembrane region" description="Helical" evidence="1">
    <location>
        <begin position="33"/>
        <end position="54"/>
    </location>
</feature>
<evidence type="ECO:0000256" key="1">
    <source>
        <dbReference type="SAM" id="Phobius"/>
    </source>
</evidence>